<keyword evidence="2" id="KW-1185">Reference proteome</keyword>
<evidence type="ECO:0000313" key="2">
    <source>
        <dbReference type="Proteomes" id="UP000199063"/>
    </source>
</evidence>
<dbReference type="EMBL" id="FNHI01000026">
    <property type="protein sequence ID" value="SDN42288.1"/>
    <property type="molecule type" value="Genomic_DNA"/>
</dbReference>
<gene>
    <name evidence="1" type="ORF">SAMN05444921_126124</name>
</gene>
<dbReference type="AlphaFoldDB" id="A0A1H0B9H4"/>
<organism evidence="1 2">
    <name type="scientific">Streptomyces wuyuanensis</name>
    <dbReference type="NCBI Taxonomy" id="1196353"/>
    <lineage>
        <taxon>Bacteria</taxon>
        <taxon>Bacillati</taxon>
        <taxon>Actinomycetota</taxon>
        <taxon>Actinomycetes</taxon>
        <taxon>Kitasatosporales</taxon>
        <taxon>Streptomycetaceae</taxon>
        <taxon>Streptomyces</taxon>
    </lineage>
</organism>
<evidence type="ECO:0000313" key="1">
    <source>
        <dbReference type="EMBL" id="SDN42288.1"/>
    </source>
</evidence>
<dbReference type="Proteomes" id="UP000199063">
    <property type="component" value="Unassembled WGS sequence"/>
</dbReference>
<dbReference type="STRING" id="1196353.SAMN05444921_126124"/>
<sequence length="87" mass="9454">MTNDADTLATALYARTDDMLKEHPDLAPWRPPVGITPRLSDAELVTLTTMQAVLGCTSEAKWLRHPRAHLCAALVKAASRARSPMTG</sequence>
<accession>A0A1H0B9H4</accession>
<name>A0A1H0B9H4_9ACTN</name>
<reference evidence="2" key="1">
    <citation type="submission" date="2016-10" db="EMBL/GenBank/DDBJ databases">
        <authorList>
            <person name="Varghese N."/>
            <person name="Submissions S."/>
        </authorList>
    </citation>
    <scope>NUCLEOTIDE SEQUENCE [LARGE SCALE GENOMIC DNA]</scope>
    <source>
        <strain evidence="2">CGMCC 4.7042</strain>
    </source>
</reference>
<proteinExistence type="predicted"/>
<protein>
    <submittedName>
        <fullName evidence="1">Uncharacterized protein</fullName>
    </submittedName>
</protein>